<sequence>MDSVEVPQYFFTCPISLQIMTDPVTTITGITYDRENIERWLLVDDHPMCPVTKQPLPRDSGLTPNHTLRRLIQAWCVVNASRGVERIPAPRAPVDGPGIRKLVHGLSVPRLQLDSLNLIAALARENESNRRCMLQYGVSGAMVDVINACTERKQMDRIDVALGVLHSLRVAPDDLKPIVAGDPRIIDSMTWILQHGAGDDRDVRSTAALVLKSVIEAADSRVLEQLKPDFFQAVLSLVRDPISQQGTKAALQVLLHAAAWGRNRIKIVEAGGVKEIVELELTAPDKRTTELNLGLLNQLCASADGRAELVGNAAGIATVSKRILRVSSLADDQGVRILSSLCRYSATTEVLQEMMSLGAVSKLCLVLQANCSSSVKEKARWVLRLHSAVWKDSPCLHAYLPSRYT</sequence>
<dbReference type="Gene3D" id="3.30.40.10">
    <property type="entry name" value="Zinc/RING finger domain, C3HC4 (zinc finger)"/>
    <property type="match status" value="1"/>
</dbReference>
<dbReference type="GO" id="GO:0016567">
    <property type="term" value="P:protein ubiquitination"/>
    <property type="evidence" value="ECO:0007669"/>
    <property type="project" value="UniProtKB-UniRule"/>
</dbReference>
<evidence type="ECO:0000256" key="4">
    <source>
        <dbReference type="ARBA" id="ARBA00022786"/>
    </source>
</evidence>
<comment type="caution">
    <text evidence="7">The sequence shown here is derived from an EMBL/GenBank/DDBJ whole genome shotgun (WGS) entry which is preliminary data.</text>
</comment>
<dbReference type="PANTHER" id="PTHR22849:SF128">
    <property type="entry name" value="U-BOX DOMAIN-CONTAINING PROTEIN"/>
    <property type="match status" value="1"/>
</dbReference>
<gene>
    <name evidence="7" type="ORF">B296_00023745</name>
</gene>
<dbReference type="AlphaFoldDB" id="A0A427AID6"/>
<dbReference type="SUPFAM" id="SSF48371">
    <property type="entry name" value="ARM repeat"/>
    <property type="match status" value="1"/>
</dbReference>
<comment type="catalytic activity">
    <reaction evidence="1 5">
        <text>S-ubiquitinyl-[E2 ubiquitin-conjugating enzyme]-L-cysteine + [acceptor protein]-L-lysine = [E2 ubiquitin-conjugating enzyme]-L-cysteine + N(6)-ubiquitinyl-[acceptor protein]-L-lysine.</text>
        <dbReference type="EC" id="2.3.2.27"/>
    </reaction>
</comment>
<feature type="domain" description="U-box" evidence="6">
    <location>
        <begin position="6"/>
        <end position="82"/>
    </location>
</feature>
<keyword evidence="3 5" id="KW-0808">Transferase</keyword>
<comment type="pathway">
    <text evidence="2 5">Protein modification; protein ubiquitination.</text>
</comment>
<dbReference type="Gene3D" id="1.25.10.10">
    <property type="entry name" value="Leucine-rich Repeat Variant"/>
    <property type="match status" value="1"/>
</dbReference>
<dbReference type="InterPro" id="IPR003613">
    <property type="entry name" value="Ubox_domain"/>
</dbReference>
<dbReference type="SMART" id="SM00504">
    <property type="entry name" value="Ubox"/>
    <property type="match status" value="1"/>
</dbReference>
<dbReference type="InterPro" id="IPR013083">
    <property type="entry name" value="Znf_RING/FYVE/PHD"/>
</dbReference>
<dbReference type="SUPFAM" id="SSF57850">
    <property type="entry name" value="RING/U-box"/>
    <property type="match status" value="1"/>
</dbReference>
<dbReference type="InterPro" id="IPR045210">
    <property type="entry name" value="RING-Ubox_PUB"/>
</dbReference>
<dbReference type="GO" id="GO:0061630">
    <property type="term" value="F:ubiquitin protein ligase activity"/>
    <property type="evidence" value="ECO:0007669"/>
    <property type="project" value="UniProtKB-UniRule"/>
</dbReference>
<evidence type="ECO:0000256" key="3">
    <source>
        <dbReference type="ARBA" id="ARBA00022679"/>
    </source>
</evidence>
<dbReference type="Pfam" id="PF04564">
    <property type="entry name" value="U-box"/>
    <property type="match status" value="1"/>
</dbReference>
<keyword evidence="4 5" id="KW-0833">Ubl conjugation pathway</keyword>
<evidence type="ECO:0000256" key="2">
    <source>
        <dbReference type="ARBA" id="ARBA00004906"/>
    </source>
</evidence>
<dbReference type="InterPro" id="IPR045185">
    <property type="entry name" value="PUB22/23/24-like"/>
</dbReference>
<dbReference type="InterPro" id="IPR058678">
    <property type="entry name" value="ARM_PUB"/>
</dbReference>
<reference evidence="7 8" key="1">
    <citation type="journal article" date="2014" name="Agronomy (Basel)">
        <title>A Draft Genome Sequence for Ensete ventricosum, the Drought-Tolerant Tree Against Hunger.</title>
        <authorList>
            <person name="Harrison J."/>
            <person name="Moore K.A."/>
            <person name="Paszkiewicz K."/>
            <person name="Jones T."/>
            <person name="Grant M."/>
            <person name="Ambacheew D."/>
            <person name="Muzemil S."/>
            <person name="Studholme D.J."/>
        </authorList>
    </citation>
    <scope>NUCLEOTIDE SEQUENCE [LARGE SCALE GENOMIC DNA]</scope>
</reference>
<dbReference type="CDD" id="cd16664">
    <property type="entry name" value="RING-Ubox_PUB"/>
    <property type="match status" value="1"/>
</dbReference>
<dbReference type="Pfam" id="PF25598">
    <property type="entry name" value="ARM_PUB"/>
    <property type="match status" value="1"/>
</dbReference>
<evidence type="ECO:0000313" key="8">
    <source>
        <dbReference type="Proteomes" id="UP000287651"/>
    </source>
</evidence>
<dbReference type="UniPathway" id="UPA00143"/>
<comment type="function">
    <text evidence="5">Functions as an E3 ubiquitin ligase.</text>
</comment>
<dbReference type="InterPro" id="IPR011989">
    <property type="entry name" value="ARM-like"/>
</dbReference>
<organism evidence="7 8">
    <name type="scientific">Ensete ventricosum</name>
    <name type="common">Abyssinian banana</name>
    <name type="synonym">Musa ensete</name>
    <dbReference type="NCBI Taxonomy" id="4639"/>
    <lineage>
        <taxon>Eukaryota</taxon>
        <taxon>Viridiplantae</taxon>
        <taxon>Streptophyta</taxon>
        <taxon>Embryophyta</taxon>
        <taxon>Tracheophyta</taxon>
        <taxon>Spermatophyta</taxon>
        <taxon>Magnoliopsida</taxon>
        <taxon>Liliopsida</taxon>
        <taxon>Zingiberales</taxon>
        <taxon>Musaceae</taxon>
        <taxon>Ensete</taxon>
    </lineage>
</organism>
<dbReference type="EC" id="2.3.2.27" evidence="5"/>
<dbReference type="PROSITE" id="PS51698">
    <property type="entry name" value="U_BOX"/>
    <property type="match status" value="1"/>
</dbReference>
<proteinExistence type="predicted"/>
<evidence type="ECO:0000256" key="5">
    <source>
        <dbReference type="RuleBase" id="RU369093"/>
    </source>
</evidence>
<dbReference type="InterPro" id="IPR016024">
    <property type="entry name" value="ARM-type_fold"/>
</dbReference>
<evidence type="ECO:0000256" key="1">
    <source>
        <dbReference type="ARBA" id="ARBA00000900"/>
    </source>
</evidence>
<accession>A0A427AID6</accession>
<dbReference type="EMBL" id="AMZH03002320">
    <property type="protein sequence ID" value="RRT75984.1"/>
    <property type="molecule type" value="Genomic_DNA"/>
</dbReference>
<name>A0A427AID6_ENSVE</name>
<protein>
    <recommendedName>
        <fullName evidence="5 6">U-box domain-containing protein</fullName>
        <ecNumber evidence="5">2.3.2.27</ecNumber>
    </recommendedName>
    <alternativeName>
        <fullName evidence="5">RING-type E3 ubiquitin transferase PUB</fullName>
    </alternativeName>
</protein>
<dbReference type="PANTHER" id="PTHR22849">
    <property type="entry name" value="WDSAM1 PROTEIN"/>
    <property type="match status" value="1"/>
</dbReference>
<evidence type="ECO:0000259" key="6">
    <source>
        <dbReference type="PROSITE" id="PS51698"/>
    </source>
</evidence>
<evidence type="ECO:0000313" key="7">
    <source>
        <dbReference type="EMBL" id="RRT75984.1"/>
    </source>
</evidence>
<dbReference type="Proteomes" id="UP000287651">
    <property type="component" value="Unassembled WGS sequence"/>
</dbReference>